<feature type="compositionally biased region" description="Basic residues" evidence="1">
    <location>
        <begin position="157"/>
        <end position="174"/>
    </location>
</feature>
<dbReference type="STRING" id="1203190.GCA_000312345_01727"/>
<name>A0A1H1NLZ8_9CORY</name>
<protein>
    <submittedName>
        <fullName evidence="2">Helix-turn-helix domain-containing protein</fullName>
    </submittedName>
</protein>
<sequence>MGAASGRGGGIHTSTGREGFHIAPLIPTGRARMVELVITHGWPHGWTQRRVAERFQFCPATVSRWVSRARRSEVLTDRSSRPTHVCAPAAGAHPAPHHHTAVYPPVGPTPYRLPSRCRALHHAETSPHRPRHRPAGAHSTTSALRTQPTRRHDPCRHQKARPHPRRRGLARAHGRGSEQDRRTGRARNAQRQDGAPAGRGYSYLHHAVDDYSRMAYSEILTDEKKHTAAGFMWRACAFFSAHGVEVARVMADIPCLLPLPSVQRRPWARLGMLTPSRTARRPTAKKDG</sequence>
<evidence type="ECO:0000313" key="2">
    <source>
        <dbReference type="EMBL" id="SDS00071.1"/>
    </source>
</evidence>
<evidence type="ECO:0000256" key="1">
    <source>
        <dbReference type="SAM" id="MobiDB-lite"/>
    </source>
</evidence>
<keyword evidence="3" id="KW-1185">Reference proteome</keyword>
<feature type="compositionally biased region" description="Polar residues" evidence="1">
    <location>
        <begin position="138"/>
        <end position="147"/>
    </location>
</feature>
<reference evidence="2 3" key="1">
    <citation type="submission" date="2016-10" db="EMBL/GenBank/DDBJ databases">
        <authorList>
            <person name="de Groot N.N."/>
        </authorList>
    </citation>
    <scope>NUCLEOTIDE SEQUENCE [LARGE SCALE GENOMIC DNA]</scope>
    <source>
        <strain evidence="2 3">DSM 45434</strain>
    </source>
</reference>
<dbReference type="EMBL" id="LT629765">
    <property type="protein sequence ID" value="SDS00071.1"/>
    <property type="molecule type" value="Genomic_DNA"/>
</dbReference>
<evidence type="ECO:0000313" key="3">
    <source>
        <dbReference type="Proteomes" id="UP000182237"/>
    </source>
</evidence>
<organism evidence="2 3">
    <name type="scientific">Corynebacterium timonense</name>
    <dbReference type="NCBI Taxonomy" id="441500"/>
    <lineage>
        <taxon>Bacteria</taxon>
        <taxon>Bacillati</taxon>
        <taxon>Actinomycetota</taxon>
        <taxon>Actinomycetes</taxon>
        <taxon>Mycobacteriales</taxon>
        <taxon>Corynebacteriaceae</taxon>
        <taxon>Corynebacterium</taxon>
    </lineage>
</organism>
<feature type="region of interest" description="Disordered" evidence="1">
    <location>
        <begin position="122"/>
        <end position="201"/>
    </location>
</feature>
<gene>
    <name evidence="2" type="ORF">SAMN04488539_0813</name>
</gene>
<dbReference type="Proteomes" id="UP000182237">
    <property type="component" value="Chromosome I"/>
</dbReference>
<feature type="region of interest" description="Disordered" evidence="1">
    <location>
        <begin position="76"/>
        <end position="107"/>
    </location>
</feature>
<dbReference type="AlphaFoldDB" id="A0A1H1NLZ8"/>
<accession>A0A1H1NLZ8</accession>
<feature type="compositionally biased region" description="Low complexity" evidence="1">
    <location>
        <begin position="84"/>
        <end position="94"/>
    </location>
</feature>
<proteinExistence type="predicted"/>